<dbReference type="OrthoDB" id="1047417at2"/>
<dbReference type="Proteomes" id="UP000070352">
    <property type="component" value="Unassembled WGS sequence"/>
</dbReference>
<evidence type="ECO:0000256" key="1">
    <source>
        <dbReference type="SAM" id="MobiDB-lite"/>
    </source>
</evidence>
<protein>
    <submittedName>
        <fullName evidence="2">Uncharacterized protein</fullName>
    </submittedName>
</protein>
<feature type="compositionally biased region" description="Basic and acidic residues" evidence="1">
    <location>
        <begin position="136"/>
        <end position="147"/>
    </location>
</feature>
<dbReference type="AlphaFoldDB" id="A0A135L1I2"/>
<feature type="region of interest" description="Disordered" evidence="1">
    <location>
        <begin position="135"/>
        <end position="159"/>
    </location>
</feature>
<evidence type="ECO:0000313" key="2">
    <source>
        <dbReference type="EMBL" id="KXG42862.1"/>
    </source>
</evidence>
<dbReference type="RefSeq" id="WP_068722712.1">
    <property type="nucleotide sequence ID" value="NZ_LSKU01000001.1"/>
</dbReference>
<name>A0A135L1I2_9BACI</name>
<evidence type="ECO:0000313" key="3">
    <source>
        <dbReference type="Proteomes" id="UP000070352"/>
    </source>
</evidence>
<proteinExistence type="predicted"/>
<accession>A0A135L1I2</accession>
<gene>
    <name evidence="2" type="ORF">U473_01570</name>
</gene>
<reference evidence="2 3" key="1">
    <citation type="submission" date="2016-02" db="EMBL/GenBank/DDBJ databases">
        <title>Draft Genome for Tepidibacillus decaturensis nov. sp. Strain Z9, an Anaerobic, Moderately Thermophilic and Heterotrophic Bacterium from Deep Subsurface of the Illinois Basin, USA.</title>
        <authorList>
            <person name="Dong Y."/>
            <person name="Chang J.Y."/>
            <person name="Sanford R."/>
            <person name="Fouke B.W."/>
        </authorList>
    </citation>
    <scope>NUCLEOTIDE SEQUENCE [LARGE SCALE GENOMIC DNA]</scope>
    <source>
        <strain evidence="2 3">Z9</strain>
    </source>
</reference>
<sequence length="159" mass="18874">MAGAFQTSRDIFNHPIWQDVMKFRIFFYIYGNAVFAEEGIKVGNVHVKRGQFLKSYRNLIDELAYTENRKIKKYPLSSVQRKINQLVEENRLKIEETEHGTLFTVVNYELYQGLDNYKTTTWNSVGTALEQRWNNNKKEKKDKKDNVVVEESEEKNQRD</sequence>
<keyword evidence="3" id="KW-1185">Reference proteome</keyword>
<dbReference type="STRING" id="1413211.U473_01570"/>
<comment type="caution">
    <text evidence="2">The sequence shown here is derived from an EMBL/GenBank/DDBJ whole genome shotgun (WGS) entry which is preliminary data.</text>
</comment>
<dbReference type="EMBL" id="LSKU01000001">
    <property type="protein sequence ID" value="KXG42862.1"/>
    <property type="molecule type" value="Genomic_DNA"/>
</dbReference>
<organism evidence="2 3">
    <name type="scientific">Tepidibacillus decaturensis</name>
    <dbReference type="NCBI Taxonomy" id="1413211"/>
    <lineage>
        <taxon>Bacteria</taxon>
        <taxon>Bacillati</taxon>
        <taxon>Bacillota</taxon>
        <taxon>Bacilli</taxon>
        <taxon>Bacillales</taxon>
        <taxon>Bacillaceae</taxon>
        <taxon>Tepidibacillus</taxon>
    </lineage>
</organism>